<dbReference type="EMBL" id="FPHY01000144">
    <property type="protein sequence ID" value="SFV87060.1"/>
    <property type="molecule type" value="Genomic_DNA"/>
</dbReference>
<sequence length="76" mass="8470">MLAIAVLLLPIPVGIGLVVSSVLSIFVVSLLLAPWYQNKKRNLSQRFHMKKIALVANNFFGVDVQNNNVYSSFSHQ</sequence>
<protein>
    <submittedName>
        <fullName evidence="3">Uncharacterized protein</fullName>
    </submittedName>
</protein>
<gene>
    <name evidence="2" type="ORF">MNB_SUP05-SYMBIONT-4-650</name>
    <name evidence="3" type="ORF">MNB_SUP05-SYMBIONT-5-178</name>
</gene>
<evidence type="ECO:0000313" key="2">
    <source>
        <dbReference type="EMBL" id="SFV87060.1"/>
    </source>
</evidence>
<accession>A0A1W1E538</accession>
<feature type="transmembrane region" description="Helical" evidence="1">
    <location>
        <begin position="6"/>
        <end position="36"/>
    </location>
</feature>
<organism evidence="3">
    <name type="scientific">hydrothermal vent metagenome</name>
    <dbReference type="NCBI Taxonomy" id="652676"/>
    <lineage>
        <taxon>unclassified sequences</taxon>
        <taxon>metagenomes</taxon>
        <taxon>ecological metagenomes</taxon>
    </lineage>
</organism>
<keyword evidence="1" id="KW-1133">Transmembrane helix</keyword>
<reference evidence="3" key="1">
    <citation type="submission" date="2016-10" db="EMBL/GenBank/DDBJ databases">
        <authorList>
            <person name="de Groot N.N."/>
        </authorList>
    </citation>
    <scope>NUCLEOTIDE SEQUENCE</scope>
</reference>
<proteinExistence type="predicted"/>
<evidence type="ECO:0000256" key="1">
    <source>
        <dbReference type="SAM" id="Phobius"/>
    </source>
</evidence>
<name>A0A1W1E538_9ZZZZ</name>
<dbReference type="AlphaFoldDB" id="A0A1W1E538"/>
<evidence type="ECO:0000313" key="3">
    <source>
        <dbReference type="EMBL" id="SFV88981.1"/>
    </source>
</evidence>
<keyword evidence="1" id="KW-0472">Membrane</keyword>
<keyword evidence="1" id="KW-0812">Transmembrane</keyword>
<dbReference type="EMBL" id="FPHZ01000193">
    <property type="protein sequence ID" value="SFV88981.1"/>
    <property type="molecule type" value="Genomic_DNA"/>
</dbReference>